<keyword evidence="3" id="KW-1185">Reference proteome</keyword>
<evidence type="ECO:0000313" key="3">
    <source>
        <dbReference type="Proteomes" id="UP000477911"/>
    </source>
</evidence>
<protein>
    <submittedName>
        <fullName evidence="2">N-acetyltransferase</fullName>
    </submittedName>
</protein>
<dbReference type="SUPFAM" id="SSF55729">
    <property type="entry name" value="Acyl-CoA N-acyltransferases (Nat)"/>
    <property type="match status" value="1"/>
</dbReference>
<dbReference type="InterPro" id="IPR031165">
    <property type="entry name" value="GNAT_YJDJ"/>
</dbReference>
<dbReference type="AlphaFoldDB" id="A0A6L7G4U2"/>
<accession>A0A6L7G4U2</accession>
<dbReference type="PROSITE" id="PS51729">
    <property type="entry name" value="GNAT_YJDJ"/>
    <property type="match status" value="1"/>
</dbReference>
<proteinExistence type="predicted"/>
<dbReference type="Gene3D" id="3.40.630.30">
    <property type="match status" value="1"/>
</dbReference>
<name>A0A6L7G4U2_9RHOB</name>
<sequence length="99" mass="11013">MTDPLITYTETDSKARYAATVEGVEGEGELTISKVSPQLIIADHTAVPDRMRGLGIARALALRLFADAREKGQRIVPLCPFVRGYAMRHREETADVIQW</sequence>
<dbReference type="RefSeq" id="WP_160895275.1">
    <property type="nucleotide sequence ID" value="NZ_WUMU01000017.1"/>
</dbReference>
<dbReference type="InterPro" id="IPR045057">
    <property type="entry name" value="Gcn5-rel_NAT"/>
</dbReference>
<dbReference type="PANTHER" id="PTHR31435">
    <property type="entry name" value="PROTEIN NATD1"/>
    <property type="match status" value="1"/>
</dbReference>
<dbReference type="GO" id="GO:0016740">
    <property type="term" value="F:transferase activity"/>
    <property type="evidence" value="ECO:0007669"/>
    <property type="project" value="UniProtKB-KW"/>
</dbReference>
<dbReference type="PANTHER" id="PTHR31435:SF10">
    <property type="entry name" value="BSR4717 PROTEIN"/>
    <property type="match status" value="1"/>
</dbReference>
<feature type="domain" description="N-acetyltransferase" evidence="1">
    <location>
        <begin position="9"/>
        <end position="98"/>
    </location>
</feature>
<dbReference type="EMBL" id="WUMU01000017">
    <property type="protein sequence ID" value="MXN19145.1"/>
    <property type="molecule type" value="Genomic_DNA"/>
</dbReference>
<dbReference type="InterPro" id="IPR016181">
    <property type="entry name" value="Acyl_CoA_acyltransferase"/>
</dbReference>
<evidence type="ECO:0000313" key="2">
    <source>
        <dbReference type="EMBL" id="MXN19145.1"/>
    </source>
</evidence>
<keyword evidence="2" id="KW-0808">Transferase</keyword>
<evidence type="ECO:0000259" key="1">
    <source>
        <dbReference type="PROSITE" id="PS51729"/>
    </source>
</evidence>
<gene>
    <name evidence="2" type="ORF">GR170_14980</name>
</gene>
<dbReference type="Proteomes" id="UP000477911">
    <property type="component" value="Unassembled WGS sequence"/>
</dbReference>
<comment type="caution">
    <text evidence="2">The sequence shown here is derived from an EMBL/GenBank/DDBJ whole genome shotgun (WGS) entry which is preliminary data.</text>
</comment>
<dbReference type="Pfam" id="PF14542">
    <property type="entry name" value="Acetyltransf_CG"/>
    <property type="match status" value="1"/>
</dbReference>
<organism evidence="2 3">
    <name type="scientific">Pseudooceanicola albus</name>
    <dbReference type="NCBI Taxonomy" id="2692189"/>
    <lineage>
        <taxon>Bacteria</taxon>
        <taxon>Pseudomonadati</taxon>
        <taxon>Pseudomonadota</taxon>
        <taxon>Alphaproteobacteria</taxon>
        <taxon>Rhodobacterales</taxon>
        <taxon>Paracoccaceae</taxon>
        <taxon>Pseudooceanicola</taxon>
    </lineage>
</organism>
<reference evidence="2 3" key="1">
    <citation type="submission" date="2019-12" db="EMBL/GenBank/DDBJ databases">
        <authorList>
            <person name="Li M."/>
        </authorList>
    </citation>
    <scope>NUCLEOTIDE SEQUENCE [LARGE SCALE GENOMIC DNA]</scope>
    <source>
        <strain evidence="2 3">GBMRC 2024</strain>
    </source>
</reference>